<name>A0AAQ3SLE8_PASNO</name>
<reference evidence="2 3" key="1">
    <citation type="submission" date="2024-02" db="EMBL/GenBank/DDBJ databases">
        <title>High-quality chromosome-scale genome assembly of Pensacola bahiagrass (Paspalum notatum Flugge var. saurae).</title>
        <authorList>
            <person name="Vega J.M."/>
            <person name="Podio M."/>
            <person name="Orjuela J."/>
            <person name="Siena L.A."/>
            <person name="Pessino S.C."/>
            <person name="Combes M.C."/>
            <person name="Mariac C."/>
            <person name="Albertini E."/>
            <person name="Pupilli F."/>
            <person name="Ortiz J.P.A."/>
            <person name="Leblanc O."/>
        </authorList>
    </citation>
    <scope>NUCLEOTIDE SEQUENCE [LARGE SCALE GENOMIC DNA]</scope>
    <source>
        <strain evidence="2">R1</strain>
        <tissue evidence="2">Leaf</tissue>
    </source>
</reference>
<dbReference type="EMBL" id="CP144745">
    <property type="protein sequence ID" value="WVZ54720.1"/>
    <property type="molecule type" value="Genomic_DNA"/>
</dbReference>
<evidence type="ECO:0000313" key="2">
    <source>
        <dbReference type="EMBL" id="WVZ54720.1"/>
    </source>
</evidence>
<sequence length="206" mass="21439">MAVNVESIRASIKHAGAAMRRNSRGGSILFTGRTMGLLGDLSMSSSPRRHRSSPFSFSIIAAAPNGHGGPATHLRLLCCCNAGLDQGVRNRVRVAESLQRLGWPGHTPPEPSASAAEGVARGRRPDPLLSAVLGPKPSTSGSGSIASASASDGGLSVGIVPASWAPIPRREGYNDTTAQISEYSYRLTTTYENTTLIAHNGLAVPN</sequence>
<proteinExistence type="predicted"/>
<feature type="compositionally biased region" description="Low complexity" evidence="1">
    <location>
        <begin position="138"/>
        <end position="153"/>
    </location>
</feature>
<evidence type="ECO:0000313" key="3">
    <source>
        <dbReference type="Proteomes" id="UP001341281"/>
    </source>
</evidence>
<dbReference type="AlphaFoldDB" id="A0AAQ3SLE8"/>
<dbReference type="Proteomes" id="UP001341281">
    <property type="component" value="Chromosome 01"/>
</dbReference>
<accession>A0AAQ3SLE8</accession>
<feature type="region of interest" description="Disordered" evidence="1">
    <location>
        <begin position="101"/>
        <end position="153"/>
    </location>
</feature>
<gene>
    <name evidence="2" type="ORF">U9M48_005478</name>
</gene>
<evidence type="ECO:0000256" key="1">
    <source>
        <dbReference type="SAM" id="MobiDB-lite"/>
    </source>
</evidence>
<protein>
    <submittedName>
        <fullName evidence="2">Uncharacterized protein</fullName>
    </submittedName>
</protein>
<keyword evidence="3" id="KW-1185">Reference proteome</keyword>
<organism evidence="2 3">
    <name type="scientific">Paspalum notatum var. saurae</name>
    <dbReference type="NCBI Taxonomy" id="547442"/>
    <lineage>
        <taxon>Eukaryota</taxon>
        <taxon>Viridiplantae</taxon>
        <taxon>Streptophyta</taxon>
        <taxon>Embryophyta</taxon>
        <taxon>Tracheophyta</taxon>
        <taxon>Spermatophyta</taxon>
        <taxon>Magnoliopsida</taxon>
        <taxon>Liliopsida</taxon>
        <taxon>Poales</taxon>
        <taxon>Poaceae</taxon>
        <taxon>PACMAD clade</taxon>
        <taxon>Panicoideae</taxon>
        <taxon>Andropogonodae</taxon>
        <taxon>Paspaleae</taxon>
        <taxon>Paspalinae</taxon>
        <taxon>Paspalum</taxon>
    </lineage>
</organism>